<keyword evidence="2" id="KW-1185">Reference proteome</keyword>
<protein>
    <submittedName>
        <fullName evidence="1">Uncharacterized protein</fullName>
    </submittedName>
</protein>
<dbReference type="EMBL" id="SJPT01000017">
    <property type="protein sequence ID" value="TWU11153.1"/>
    <property type="molecule type" value="Genomic_DNA"/>
</dbReference>
<dbReference type="AlphaFoldDB" id="A0A5C6BG65"/>
<name>A0A5C6BG65_9BACT</name>
<proteinExistence type="predicted"/>
<accession>A0A5C6BG65</accession>
<organism evidence="1 2">
    <name type="scientific">Novipirellula galeiformis</name>
    <dbReference type="NCBI Taxonomy" id="2528004"/>
    <lineage>
        <taxon>Bacteria</taxon>
        <taxon>Pseudomonadati</taxon>
        <taxon>Planctomycetota</taxon>
        <taxon>Planctomycetia</taxon>
        <taxon>Pirellulales</taxon>
        <taxon>Pirellulaceae</taxon>
        <taxon>Novipirellula</taxon>
    </lineage>
</organism>
<reference evidence="1 2" key="1">
    <citation type="submission" date="2019-02" db="EMBL/GenBank/DDBJ databases">
        <title>Deep-cultivation of Planctomycetes and their phenomic and genomic characterization uncovers novel biology.</title>
        <authorList>
            <person name="Wiegand S."/>
            <person name="Jogler M."/>
            <person name="Boedeker C."/>
            <person name="Pinto D."/>
            <person name="Vollmers J."/>
            <person name="Rivas-Marin E."/>
            <person name="Kohn T."/>
            <person name="Peeters S.H."/>
            <person name="Heuer A."/>
            <person name="Rast P."/>
            <person name="Oberbeckmann S."/>
            <person name="Bunk B."/>
            <person name="Jeske O."/>
            <person name="Meyerdierks A."/>
            <person name="Storesund J.E."/>
            <person name="Kallscheuer N."/>
            <person name="Luecker S."/>
            <person name="Lage O.M."/>
            <person name="Pohl T."/>
            <person name="Merkel B.J."/>
            <person name="Hornburger P."/>
            <person name="Mueller R.-W."/>
            <person name="Bruemmer F."/>
            <person name="Labrenz M."/>
            <person name="Spormann A.M."/>
            <person name="Op Den Camp H."/>
            <person name="Overmann J."/>
            <person name="Amann R."/>
            <person name="Jetten M.S.M."/>
            <person name="Mascher T."/>
            <person name="Medema M.H."/>
            <person name="Devos D.P."/>
            <person name="Kaster A.-K."/>
            <person name="Ovreas L."/>
            <person name="Rohde M."/>
            <person name="Galperin M.Y."/>
            <person name="Jogler C."/>
        </authorList>
    </citation>
    <scope>NUCLEOTIDE SEQUENCE [LARGE SCALE GENOMIC DNA]</scope>
    <source>
        <strain evidence="1 2">Pla52o</strain>
    </source>
</reference>
<evidence type="ECO:0000313" key="2">
    <source>
        <dbReference type="Proteomes" id="UP000316304"/>
    </source>
</evidence>
<gene>
    <name evidence="1" type="ORF">Pla52o_55910</name>
</gene>
<evidence type="ECO:0000313" key="1">
    <source>
        <dbReference type="EMBL" id="TWU11153.1"/>
    </source>
</evidence>
<dbReference type="RefSeq" id="WP_146597478.1">
    <property type="nucleotide sequence ID" value="NZ_SJPT01000017.1"/>
</dbReference>
<dbReference type="Proteomes" id="UP000316304">
    <property type="component" value="Unassembled WGS sequence"/>
</dbReference>
<sequence length="69" mass="8187">MVTRRVSERIHAAILRLWGVEKYKPQILDAQSVFLLTDRIQVARMQPDRELAGRDDISLRRETEHHDSY</sequence>
<comment type="caution">
    <text evidence="1">The sequence shown here is derived from an EMBL/GenBank/DDBJ whole genome shotgun (WGS) entry which is preliminary data.</text>
</comment>